<gene>
    <name evidence="2" type="primary">SEOB_31</name>
    <name evidence="2" type="ORF">CFP56_031034</name>
</gene>
<dbReference type="PANTHER" id="PTHR33232">
    <property type="entry name" value="PROTEIN SIEVE ELEMENT OCCLUSION B-LIKE"/>
    <property type="match status" value="1"/>
</dbReference>
<dbReference type="InterPro" id="IPR027944">
    <property type="entry name" value="SEO_C"/>
</dbReference>
<accession>A0AAW0LTE1</accession>
<organism evidence="2 3">
    <name type="scientific">Quercus suber</name>
    <name type="common">Cork oak</name>
    <dbReference type="NCBI Taxonomy" id="58331"/>
    <lineage>
        <taxon>Eukaryota</taxon>
        <taxon>Viridiplantae</taxon>
        <taxon>Streptophyta</taxon>
        <taxon>Embryophyta</taxon>
        <taxon>Tracheophyta</taxon>
        <taxon>Spermatophyta</taxon>
        <taxon>Magnoliopsida</taxon>
        <taxon>eudicotyledons</taxon>
        <taxon>Gunneridae</taxon>
        <taxon>Pentapetalae</taxon>
        <taxon>rosids</taxon>
        <taxon>fabids</taxon>
        <taxon>Fagales</taxon>
        <taxon>Fagaceae</taxon>
        <taxon>Quercus</taxon>
    </lineage>
</organism>
<keyword evidence="3" id="KW-1185">Reference proteome</keyword>
<dbReference type="InterPro" id="IPR039299">
    <property type="entry name" value="SEOA"/>
</dbReference>
<evidence type="ECO:0000313" key="3">
    <source>
        <dbReference type="Proteomes" id="UP000237347"/>
    </source>
</evidence>
<reference evidence="2 3" key="1">
    <citation type="journal article" date="2018" name="Sci. Data">
        <title>The draft genome sequence of cork oak.</title>
        <authorList>
            <person name="Ramos A.M."/>
            <person name="Usie A."/>
            <person name="Barbosa P."/>
            <person name="Barros P.M."/>
            <person name="Capote T."/>
            <person name="Chaves I."/>
            <person name="Simoes F."/>
            <person name="Abreu I."/>
            <person name="Carrasquinho I."/>
            <person name="Faro C."/>
            <person name="Guimaraes J.B."/>
            <person name="Mendonca D."/>
            <person name="Nobrega F."/>
            <person name="Rodrigues L."/>
            <person name="Saibo N.J.M."/>
            <person name="Varela M.C."/>
            <person name="Egas C."/>
            <person name="Matos J."/>
            <person name="Miguel C.M."/>
            <person name="Oliveira M.M."/>
            <person name="Ricardo C.P."/>
            <person name="Goncalves S."/>
        </authorList>
    </citation>
    <scope>NUCLEOTIDE SEQUENCE [LARGE SCALE GENOMIC DNA]</scope>
    <source>
        <strain evidence="3">cv. HL8</strain>
    </source>
</reference>
<evidence type="ECO:0000313" key="2">
    <source>
        <dbReference type="EMBL" id="KAK7854705.1"/>
    </source>
</evidence>
<dbReference type="AlphaFoldDB" id="A0AAW0LTE1"/>
<dbReference type="GO" id="GO:0010088">
    <property type="term" value="P:phloem development"/>
    <property type="evidence" value="ECO:0007669"/>
    <property type="project" value="InterPro"/>
</dbReference>
<dbReference type="Proteomes" id="UP000237347">
    <property type="component" value="Unassembled WGS sequence"/>
</dbReference>
<dbReference type="EMBL" id="PKMF04000052">
    <property type="protein sequence ID" value="KAK7854705.1"/>
    <property type="molecule type" value="Genomic_DNA"/>
</dbReference>
<evidence type="ECO:0000259" key="1">
    <source>
        <dbReference type="Pfam" id="PF14577"/>
    </source>
</evidence>
<sequence>MSKPQCINHTLSLKLQMREVGFEICFKDHHEKIIQAGRHCCRVDIPMNAGKVPKHSKCLECPRIMETYISYKCCHIDGPMDALH</sequence>
<proteinExistence type="predicted"/>
<feature type="domain" description="Sieve element occlusion C-terminal" evidence="1">
    <location>
        <begin position="5"/>
        <end position="75"/>
    </location>
</feature>
<comment type="caution">
    <text evidence="2">The sequence shown here is derived from an EMBL/GenBank/DDBJ whole genome shotgun (WGS) entry which is preliminary data.</text>
</comment>
<protein>
    <submittedName>
        <fullName evidence="2">Protein sieve element occlusion b</fullName>
    </submittedName>
</protein>
<dbReference type="PANTHER" id="PTHR33232:SF18">
    <property type="entry name" value="PROTEIN SIEVE ELEMENT OCCLUSION B-LIKE"/>
    <property type="match status" value="1"/>
</dbReference>
<name>A0AAW0LTE1_QUESU</name>
<dbReference type="Pfam" id="PF14577">
    <property type="entry name" value="SEO_C"/>
    <property type="match status" value="1"/>
</dbReference>